<dbReference type="AlphaFoldDB" id="A0A1F6C5V8"/>
<protein>
    <submittedName>
        <fullName evidence="1">Uncharacterized protein</fullName>
    </submittedName>
</protein>
<sequence>MEIYPMQVPGKNVLFLEAPPVDLRIGLIEKGDQSVPRQFSNHPVIDLVYPFETFQMILPLFDALQSLNGFTGVKTRTSETDVCVKTLFGIQTADVNPFQGTMNQESFLDLKKKVAGRVSHLAVFCMSFTDIDTFMRFIVFAEEKRFVIMRASTCWHHETLVRSWPISSEALIKEIHGHLPV</sequence>
<reference evidence="1 2" key="1">
    <citation type="journal article" date="2016" name="Nat. Commun.">
        <title>Thousands of microbial genomes shed light on interconnected biogeochemical processes in an aquifer system.</title>
        <authorList>
            <person name="Anantharaman K."/>
            <person name="Brown C.T."/>
            <person name="Hug L.A."/>
            <person name="Sharon I."/>
            <person name="Castelle C.J."/>
            <person name="Probst A.J."/>
            <person name="Thomas B.C."/>
            <person name="Singh A."/>
            <person name="Wilkins M.J."/>
            <person name="Karaoz U."/>
            <person name="Brodie E.L."/>
            <person name="Williams K.H."/>
            <person name="Hubbard S.S."/>
            <person name="Banfield J.F."/>
        </authorList>
    </citation>
    <scope>NUCLEOTIDE SEQUENCE [LARGE SCALE GENOMIC DNA]</scope>
</reference>
<dbReference type="EMBL" id="MFKP01000008">
    <property type="protein sequence ID" value="OGG44462.1"/>
    <property type="molecule type" value="Genomic_DNA"/>
</dbReference>
<evidence type="ECO:0000313" key="1">
    <source>
        <dbReference type="EMBL" id="OGG44462.1"/>
    </source>
</evidence>
<gene>
    <name evidence="1" type="ORF">A2841_00060</name>
</gene>
<proteinExistence type="predicted"/>
<organism evidence="1 2">
    <name type="scientific">Candidatus Kaiserbacteria bacterium RIFCSPHIGHO2_01_FULL_48_10</name>
    <dbReference type="NCBI Taxonomy" id="1798476"/>
    <lineage>
        <taxon>Bacteria</taxon>
        <taxon>Candidatus Kaiseribacteriota</taxon>
    </lineage>
</organism>
<dbReference type="Proteomes" id="UP000178249">
    <property type="component" value="Unassembled WGS sequence"/>
</dbReference>
<name>A0A1F6C5V8_9BACT</name>
<comment type="caution">
    <text evidence="1">The sequence shown here is derived from an EMBL/GenBank/DDBJ whole genome shotgun (WGS) entry which is preliminary data.</text>
</comment>
<accession>A0A1F6C5V8</accession>
<evidence type="ECO:0000313" key="2">
    <source>
        <dbReference type="Proteomes" id="UP000178249"/>
    </source>
</evidence>